<dbReference type="RefSeq" id="WP_111635778.1">
    <property type="nucleotide sequence ID" value="NZ_QLLR01000031.1"/>
</dbReference>
<evidence type="ECO:0000313" key="1">
    <source>
        <dbReference type="EMBL" id="RAJ24574.1"/>
    </source>
</evidence>
<reference evidence="1 2" key="1">
    <citation type="submission" date="2018-06" db="EMBL/GenBank/DDBJ databases">
        <title>Genomic Encyclopedia of Archaeal and Bacterial Type Strains, Phase II (KMG-II): from individual species to whole genera.</title>
        <authorList>
            <person name="Goeker M."/>
        </authorList>
    </citation>
    <scope>NUCLEOTIDE SEQUENCE [LARGE SCALE GENOMIC DNA]</scope>
    <source>
        <strain evidence="1 2">DSM 14825</strain>
    </source>
</reference>
<organism evidence="1 2">
    <name type="scientific">Pedobacter cryoconitis</name>
    <dbReference type="NCBI Taxonomy" id="188932"/>
    <lineage>
        <taxon>Bacteria</taxon>
        <taxon>Pseudomonadati</taxon>
        <taxon>Bacteroidota</taxon>
        <taxon>Sphingobacteriia</taxon>
        <taxon>Sphingobacteriales</taxon>
        <taxon>Sphingobacteriaceae</taxon>
        <taxon>Pedobacter</taxon>
    </lineage>
</organism>
<comment type="caution">
    <text evidence="1">The sequence shown here is derived from an EMBL/GenBank/DDBJ whole genome shotgun (WGS) entry which is preliminary data.</text>
</comment>
<gene>
    <name evidence="1" type="ORF">LY11_04435</name>
</gene>
<proteinExistence type="predicted"/>
<dbReference type="AlphaFoldDB" id="A0A327S9E4"/>
<name>A0A327S9E4_9SPHI</name>
<protein>
    <submittedName>
        <fullName evidence="1">Uncharacterized protein</fullName>
    </submittedName>
</protein>
<evidence type="ECO:0000313" key="2">
    <source>
        <dbReference type="Proteomes" id="UP000249754"/>
    </source>
</evidence>
<dbReference type="Proteomes" id="UP000249754">
    <property type="component" value="Unassembled WGS sequence"/>
</dbReference>
<accession>A0A327S9E4</accession>
<dbReference type="EMBL" id="QLLR01000031">
    <property type="protein sequence ID" value="RAJ24574.1"/>
    <property type="molecule type" value="Genomic_DNA"/>
</dbReference>
<dbReference type="OrthoDB" id="8444591at2"/>
<sequence length="239" mass="27047">MELHSEIRKFIEKKIVADNPYLPQNYPEVSTFEKFQAGYRFNGITGEIYTGAKPADFKESWYVICSNAMDDPFFVDLLEQEQGFPVYFSWHGGGGWEPVKVAEDLNDFAAKLLSIQKVDQDNAKLISLLNTDFDLTIELWGEMYSSVEEEQDNDSIEEADADRSECYTSGKVIVRDIGPQKIKIVNYLKACLKLTPQEALALAKQKEIEVAQGYLVNLKFLVSDLKELGATAEFIADKT</sequence>